<organism evidence="3 4">
    <name type="scientific">Rangifer tarandus platyrhynchus</name>
    <name type="common">Svalbard reindeer</name>
    <dbReference type="NCBI Taxonomy" id="3082113"/>
    <lineage>
        <taxon>Eukaryota</taxon>
        <taxon>Metazoa</taxon>
        <taxon>Chordata</taxon>
        <taxon>Craniata</taxon>
        <taxon>Vertebrata</taxon>
        <taxon>Euteleostomi</taxon>
        <taxon>Mammalia</taxon>
        <taxon>Eutheria</taxon>
        <taxon>Laurasiatheria</taxon>
        <taxon>Artiodactyla</taxon>
        <taxon>Ruminantia</taxon>
        <taxon>Pecora</taxon>
        <taxon>Cervidae</taxon>
        <taxon>Odocoileinae</taxon>
        <taxon>Rangifer</taxon>
    </lineage>
</organism>
<gene>
    <name evidence="2" type="ORF">MRATA1EN1_LOCUS30439</name>
    <name evidence="3" type="ORF">MRATA1EN1_LOCUS30442</name>
</gene>
<reference evidence="3 4" key="1">
    <citation type="submission" date="2023-04" db="EMBL/GenBank/DDBJ databases">
        <authorList>
            <consortium name="ELIXIR-Norway"/>
        </authorList>
    </citation>
    <scope>NUCLEOTIDE SEQUENCE [LARGE SCALE GENOMIC DNA]</scope>
</reference>
<dbReference type="EMBL" id="OX460344">
    <property type="protein sequence ID" value="CAI9181480.1"/>
    <property type="molecule type" value="Genomic_DNA"/>
</dbReference>
<name>A0ABN9A5E7_RANTA</name>
<feature type="compositionally biased region" description="Polar residues" evidence="1">
    <location>
        <begin position="98"/>
        <end position="107"/>
    </location>
</feature>
<sequence>MSAGPCHLSRLPASYFVPQDSQKELKPRSQTRARARPGHTSQNSSDSPFPSPKKGPHQAGVCRTRLSLEVSEAPFAPSGPLDSSKPHEDPLRLYPSTGCPTSQLTWR</sequence>
<evidence type="ECO:0000256" key="1">
    <source>
        <dbReference type="SAM" id="MobiDB-lite"/>
    </source>
</evidence>
<accession>A0ABN9A5E7</accession>
<dbReference type="Proteomes" id="UP001176941">
    <property type="component" value="Chromosome Y"/>
</dbReference>
<protein>
    <submittedName>
        <fullName evidence="3">Uncharacterized protein</fullName>
    </submittedName>
</protein>
<keyword evidence="4" id="KW-1185">Reference proteome</keyword>
<feature type="region of interest" description="Disordered" evidence="1">
    <location>
        <begin position="1"/>
        <end position="107"/>
    </location>
</feature>
<evidence type="ECO:0000313" key="4">
    <source>
        <dbReference type="Proteomes" id="UP001176941"/>
    </source>
</evidence>
<feature type="compositionally biased region" description="Polar residues" evidence="1">
    <location>
        <begin position="39"/>
        <end position="48"/>
    </location>
</feature>
<evidence type="ECO:0000313" key="2">
    <source>
        <dbReference type="EMBL" id="CAI9181477.1"/>
    </source>
</evidence>
<proteinExistence type="predicted"/>
<evidence type="ECO:0000313" key="3">
    <source>
        <dbReference type="EMBL" id="CAI9181480.1"/>
    </source>
</evidence>
<dbReference type="EMBL" id="OX460344">
    <property type="protein sequence ID" value="CAI9181477.1"/>
    <property type="molecule type" value="Genomic_DNA"/>
</dbReference>